<evidence type="ECO:0000256" key="14">
    <source>
        <dbReference type="SAM" id="Coils"/>
    </source>
</evidence>
<evidence type="ECO:0000256" key="15">
    <source>
        <dbReference type="SAM" id="Phobius"/>
    </source>
</evidence>
<keyword evidence="16" id="KW-1185">Reference proteome</keyword>
<evidence type="ECO:0000256" key="1">
    <source>
        <dbReference type="ARBA" id="ARBA00004141"/>
    </source>
</evidence>
<evidence type="ECO:0000256" key="7">
    <source>
        <dbReference type="ARBA" id="ARBA00023053"/>
    </source>
</evidence>
<evidence type="ECO:0000313" key="16">
    <source>
        <dbReference type="Proteomes" id="UP000887575"/>
    </source>
</evidence>
<keyword evidence="7" id="KW-0915">Sodium</keyword>
<feature type="coiled-coil region" evidence="14">
    <location>
        <begin position="9"/>
        <end position="43"/>
    </location>
</feature>
<keyword evidence="12 13" id="KW-0407">Ion channel</keyword>
<keyword evidence="10" id="KW-0325">Glycoprotein</keyword>
<evidence type="ECO:0000313" key="17">
    <source>
        <dbReference type="WBParaSite" id="MBELARI_LOCUS6827"/>
    </source>
</evidence>
<protein>
    <recommendedName>
        <fullName evidence="18">Sodium channel protein Nach</fullName>
    </recommendedName>
</protein>
<evidence type="ECO:0000256" key="3">
    <source>
        <dbReference type="ARBA" id="ARBA00022448"/>
    </source>
</evidence>
<keyword evidence="9 15" id="KW-0472">Membrane</keyword>
<proteinExistence type="inferred from homology"/>
<dbReference type="GO" id="GO:0015280">
    <property type="term" value="F:ligand-gated sodium channel activity"/>
    <property type="evidence" value="ECO:0007669"/>
    <property type="project" value="TreeGrafter"/>
</dbReference>
<dbReference type="PANTHER" id="PTHR11690:SF244">
    <property type="entry name" value="DEGENERIN LIKE"/>
    <property type="match status" value="1"/>
</dbReference>
<evidence type="ECO:0000256" key="6">
    <source>
        <dbReference type="ARBA" id="ARBA00022989"/>
    </source>
</evidence>
<feature type="transmembrane region" description="Helical" evidence="15">
    <location>
        <begin position="84"/>
        <end position="105"/>
    </location>
</feature>
<keyword evidence="6 15" id="KW-1133">Transmembrane helix</keyword>
<evidence type="ECO:0000256" key="9">
    <source>
        <dbReference type="ARBA" id="ARBA00023136"/>
    </source>
</evidence>
<evidence type="ECO:0000256" key="5">
    <source>
        <dbReference type="ARBA" id="ARBA00022692"/>
    </source>
</evidence>
<reference evidence="17" key="1">
    <citation type="submission" date="2024-02" db="UniProtKB">
        <authorList>
            <consortium name="WormBaseParasite"/>
        </authorList>
    </citation>
    <scope>IDENTIFICATION</scope>
</reference>
<keyword evidence="5 13" id="KW-0812">Transmembrane</keyword>
<evidence type="ECO:0000256" key="10">
    <source>
        <dbReference type="ARBA" id="ARBA00023180"/>
    </source>
</evidence>
<keyword evidence="11 13" id="KW-0739">Sodium transport</keyword>
<evidence type="ECO:0000256" key="8">
    <source>
        <dbReference type="ARBA" id="ARBA00023065"/>
    </source>
</evidence>
<dbReference type="InterPro" id="IPR001873">
    <property type="entry name" value="ENaC"/>
</dbReference>
<keyword evidence="8 13" id="KW-0406">Ion transport</keyword>
<keyword evidence="14" id="KW-0175">Coiled coil</keyword>
<dbReference type="Gene3D" id="1.10.287.820">
    <property type="entry name" value="Acid-sensing ion channel domain"/>
    <property type="match status" value="1"/>
</dbReference>
<dbReference type="WBParaSite" id="MBELARI_LOCUS6827">
    <property type="protein sequence ID" value="MBELARI_LOCUS6827"/>
    <property type="gene ID" value="MBELARI_LOCUS6827"/>
</dbReference>
<dbReference type="GO" id="GO:0005886">
    <property type="term" value="C:plasma membrane"/>
    <property type="evidence" value="ECO:0007669"/>
    <property type="project" value="TreeGrafter"/>
</dbReference>
<name>A0AAF3JAN2_9BILA</name>
<organism evidence="16 17">
    <name type="scientific">Mesorhabditis belari</name>
    <dbReference type="NCBI Taxonomy" id="2138241"/>
    <lineage>
        <taxon>Eukaryota</taxon>
        <taxon>Metazoa</taxon>
        <taxon>Ecdysozoa</taxon>
        <taxon>Nematoda</taxon>
        <taxon>Chromadorea</taxon>
        <taxon>Rhabditida</taxon>
        <taxon>Rhabditina</taxon>
        <taxon>Rhabditomorpha</taxon>
        <taxon>Rhabditoidea</taxon>
        <taxon>Rhabditidae</taxon>
        <taxon>Mesorhabditinae</taxon>
        <taxon>Mesorhabditis</taxon>
    </lineage>
</organism>
<evidence type="ECO:0000256" key="2">
    <source>
        <dbReference type="ARBA" id="ARBA00007193"/>
    </source>
</evidence>
<dbReference type="Proteomes" id="UP000887575">
    <property type="component" value="Unassembled WGS sequence"/>
</dbReference>
<accession>A0AAF3JAN2</accession>
<keyword evidence="3 13" id="KW-0813">Transport</keyword>
<dbReference type="PANTHER" id="PTHR11690">
    <property type="entry name" value="AMILORIDE-SENSITIVE SODIUM CHANNEL-RELATED"/>
    <property type="match status" value="1"/>
</dbReference>
<evidence type="ECO:0000256" key="11">
    <source>
        <dbReference type="ARBA" id="ARBA00023201"/>
    </source>
</evidence>
<evidence type="ECO:0008006" key="18">
    <source>
        <dbReference type="Google" id="ProtNLM"/>
    </source>
</evidence>
<keyword evidence="4 13" id="KW-0894">Sodium channel</keyword>
<comment type="subcellular location">
    <subcellularLocation>
        <location evidence="1">Membrane</location>
        <topology evidence="1">Multi-pass membrane protein</topology>
    </subcellularLocation>
</comment>
<sequence length="416" mass="47256">MNPSSNGLLRTYQADLSASIQRLDTLEKEHQRLKKKIRSKKRRKSLNSYDEDSEEDDSWKLLKENANVHGLKDLFFTSSSKLKVTWILLLILAAILTVHGCYTIIVEYLVGRVVVSYFVYEASDLPLPDLVICPLNRFNRTFLENLNVSAGLAQYMELSFPLYPMHPFQQPTFDAVMGNTDFYNNELELLLTRLGNMTYRDFLNKASLPCEAFMDNPDDCANSTEIYCSAGKCFRIPGDTQYSAGFATGDHRIINLPTESYSPAANQIPNDGIIVKLVEKGMGIDNDFTFVPTGVHAIFPITAVKYEFMNDPPKYMCQEESNYTYSSVYCFEECFVEEAEAVCNCSLAGATTPRKAITCTAQQYFNCFFPQLSALGFDKNKKCRSQCPPPCTYWEYEKARLFCEFSVKIGSLLCER</sequence>
<evidence type="ECO:0000256" key="4">
    <source>
        <dbReference type="ARBA" id="ARBA00022461"/>
    </source>
</evidence>
<comment type="similarity">
    <text evidence="2 13">Belongs to the amiloride-sensitive sodium channel (TC 1.A.6) family.</text>
</comment>
<evidence type="ECO:0000256" key="12">
    <source>
        <dbReference type="ARBA" id="ARBA00023303"/>
    </source>
</evidence>
<dbReference type="AlphaFoldDB" id="A0AAF3JAN2"/>
<dbReference type="Pfam" id="PF00858">
    <property type="entry name" value="ASC"/>
    <property type="match status" value="1"/>
</dbReference>
<evidence type="ECO:0000256" key="13">
    <source>
        <dbReference type="RuleBase" id="RU000679"/>
    </source>
</evidence>